<keyword evidence="2" id="KW-1185">Reference proteome</keyword>
<dbReference type="Proteomes" id="UP000315522">
    <property type="component" value="Unassembled WGS sequence"/>
</dbReference>
<evidence type="ECO:0000313" key="1">
    <source>
        <dbReference type="EMBL" id="TVY86099.1"/>
    </source>
</evidence>
<proteinExistence type="predicted"/>
<name>A0A559LZG8_9HELO</name>
<reference evidence="1 2" key="1">
    <citation type="submission" date="2018-05" db="EMBL/GenBank/DDBJ databases">
        <title>Genome sequencing and assembly of the regulated plant pathogen Lachnellula willkommii and related sister species for the development of diagnostic species identification markers.</title>
        <authorList>
            <person name="Giroux E."/>
            <person name="Bilodeau G."/>
        </authorList>
    </citation>
    <scope>NUCLEOTIDE SEQUENCE [LARGE SCALE GENOMIC DNA]</scope>
    <source>
        <strain evidence="1 2">CBS 172.35</strain>
    </source>
</reference>
<evidence type="ECO:0000313" key="2">
    <source>
        <dbReference type="Proteomes" id="UP000315522"/>
    </source>
</evidence>
<sequence>MYMARSPGNVAFFWRTIQAESQRLEDEYRDYDAWTTLHSIQAMAIYIILGLLGDNSEYVIEAHILMPILSTTKVSTESFETIQNNTTLMRP</sequence>
<accession>A0A559LZG8</accession>
<protein>
    <submittedName>
        <fullName evidence="1">Uncharacterized protein</fullName>
    </submittedName>
</protein>
<dbReference type="EMBL" id="QGML01004242">
    <property type="protein sequence ID" value="TVY86099.1"/>
    <property type="molecule type" value="Genomic_DNA"/>
</dbReference>
<organism evidence="1 2">
    <name type="scientific">Lachnellula willkommii</name>
    <dbReference type="NCBI Taxonomy" id="215461"/>
    <lineage>
        <taxon>Eukaryota</taxon>
        <taxon>Fungi</taxon>
        <taxon>Dikarya</taxon>
        <taxon>Ascomycota</taxon>
        <taxon>Pezizomycotina</taxon>
        <taxon>Leotiomycetes</taxon>
        <taxon>Helotiales</taxon>
        <taxon>Lachnaceae</taxon>
        <taxon>Lachnellula</taxon>
    </lineage>
</organism>
<comment type="caution">
    <text evidence="1">The sequence shown here is derived from an EMBL/GenBank/DDBJ whole genome shotgun (WGS) entry which is preliminary data.</text>
</comment>
<gene>
    <name evidence="1" type="ORF">LAWI1_G006825</name>
</gene>
<dbReference type="AlphaFoldDB" id="A0A559LZG8"/>